<dbReference type="EMBL" id="UYWY01022449">
    <property type="protein sequence ID" value="VDM46104.1"/>
    <property type="molecule type" value="Genomic_DNA"/>
</dbReference>
<proteinExistence type="predicted"/>
<dbReference type="AlphaFoldDB" id="A0A183V213"/>
<evidence type="ECO:0000313" key="1">
    <source>
        <dbReference type="EMBL" id="VDM46104.1"/>
    </source>
</evidence>
<dbReference type="Proteomes" id="UP000050794">
    <property type="component" value="Unassembled WGS sequence"/>
</dbReference>
<gene>
    <name evidence="1" type="ORF">TCNE_LOCUS14783</name>
</gene>
<protein>
    <submittedName>
        <fullName evidence="1 3">Uncharacterized protein</fullName>
    </submittedName>
</protein>
<organism evidence="2 3">
    <name type="scientific">Toxocara canis</name>
    <name type="common">Canine roundworm</name>
    <dbReference type="NCBI Taxonomy" id="6265"/>
    <lineage>
        <taxon>Eukaryota</taxon>
        <taxon>Metazoa</taxon>
        <taxon>Ecdysozoa</taxon>
        <taxon>Nematoda</taxon>
        <taxon>Chromadorea</taxon>
        <taxon>Rhabditida</taxon>
        <taxon>Spirurina</taxon>
        <taxon>Ascaridomorpha</taxon>
        <taxon>Ascaridoidea</taxon>
        <taxon>Toxocaridae</taxon>
        <taxon>Toxocara</taxon>
    </lineage>
</organism>
<reference evidence="1 2" key="2">
    <citation type="submission" date="2018-11" db="EMBL/GenBank/DDBJ databases">
        <authorList>
            <consortium name="Pathogen Informatics"/>
        </authorList>
    </citation>
    <scope>NUCLEOTIDE SEQUENCE [LARGE SCALE GENOMIC DNA]</scope>
</reference>
<keyword evidence="2" id="KW-1185">Reference proteome</keyword>
<accession>A0A183V213</accession>
<sequence>MAPMKKQARSSTIRCTHLPEWSMLTRPLNEVLRRDGAALGRLRALSLRSNPSLPCRTNAAFDFLSWRPSFLYLVFPLWSCGFGGARQRGELVTVSTFQIYPLHGYRFATESEQKSASTIGLAT</sequence>
<name>A0A183V213_TOXCA</name>
<reference evidence="3" key="1">
    <citation type="submission" date="2016-06" db="UniProtKB">
        <authorList>
            <consortium name="WormBaseParasite"/>
        </authorList>
    </citation>
    <scope>IDENTIFICATION</scope>
</reference>
<dbReference type="WBParaSite" id="TCNE_0001478301-mRNA-1">
    <property type="protein sequence ID" value="TCNE_0001478301-mRNA-1"/>
    <property type="gene ID" value="TCNE_0001478301"/>
</dbReference>
<evidence type="ECO:0000313" key="3">
    <source>
        <dbReference type="WBParaSite" id="TCNE_0001478301-mRNA-1"/>
    </source>
</evidence>
<evidence type="ECO:0000313" key="2">
    <source>
        <dbReference type="Proteomes" id="UP000050794"/>
    </source>
</evidence>